<evidence type="ECO:0000256" key="3">
    <source>
        <dbReference type="ARBA" id="ARBA00022722"/>
    </source>
</evidence>
<dbReference type="RefSeq" id="WP_002709068.1">
    <property type="nucleotide sequence ID" value="NZ_JH651384.1"/>
</dbReference>
<protein>
    <recommendedName>
        <fullName evidence="5">Putative pre-16S rRNA nuclease</fullName>
        <ecNumber evidence="5">3.1.-.-</ecNumber>
    </recommendedName>
</protein>
<dbReference type="AlphaFoldDB" id="A0A656HI36"/>
<dbReference type="Proteomes" id="UP000005317">
    <property type="component" value="Unassembled WGS sequence"/>
</dbReference>
<comment type="function">
    <text evidence="5">Could be a nuclease involved in processing of the 5'-end of pre-16S rRNA.</text>
</comment>
<dbReference type="SMART" id="SM00732">
    <property type="entry name" value="YqgFc"/>
    <property type="match status" value="1"/>
</dbReference>
<comment type="subcellular location">
    <subcellularLocation>
        <location evidence="5">Cytoplasm</location>
    </subcellularLocation>
</comment>
<evidence type="ECO:0000256" key="2">
    <source>
        <dbReference type="ARBA" id="ARBA00022517"/>
    </source>
</evidence>
<sequence length="149" mass="16736">MSSLTVLGFDYGKARIGVAVINTLAGVATPQSTIQARDGTPDWDAISRCLQEWKPARLVVGMPRKLDGSDSAMQEPIERFIRQLQGRYNLPVDVVNEQLSSREAEQRLKLARQAGRKRKISKQEIDQMAAAIILESWMQEYAHGQQELL</sequence>
<dbReference type="NCBIfam" id="TIGR00250">
    <property type="entry name" value="RNAse_H_YqgF"/>
    <property type="match status" value="1"/>
</dbReference>
<dbReference type="PANTHER" id="PTHR33317:SF4">
    <property type="entry name" value="POLYNUCLEOTIDYL TRANSFERASE, RIBONUCLEASE H-LIKE SUPERFAMILY PROTEIN"/>
    <property type="match status" value="1"/>
</dbReference>
<dbReference type="Gene3D" id="3.30.420.140">
    <property type="entry name" value="YqgF/RNase H-like domain"/>
    <property type="match status" value="1"/>
</dbReference>
<dbReference type="InterPro" id="IPR037027">
    <property type="entry name" value="YqgF/RNaseH-like_dom_sf"/>
</dbReference>
<dbReference type="GO" id="GO:0005829">
    <property type="term" value="C:cytosol"/>
    <property type="evidence" value="ECO:0007669"/>
    <property type="project" value="TreeGrafter"/>
</dbReference>
<keyword evidence="3 5" id="KW-0540">Nuclease</keyword>
<dbReference type="HAMAP" id="MF_00651">
    <property type="entry name" value="Nuclease_YqgF"/>
    <property type="match status" value="1"/>
</dbReference>
<reference evidence="8" key="1">
    <citation type="journal article" date="2011" name="Stand. Genomic Sci.">
        <title>Genome sequence of the filamentous, gliding Thiothrix nivea neotype strain (JP2(T)).</title>
        <authorList>
            <person name="Lapidus A."/>
            <person name="Nolan M."/>
            <person name="Lucas S."/>
            <person name="Glavina Del Rio T."/>
            <person name="Tice H."/>
            <person name="Cheng J.F."/>
            <person name="Tapia R."/>
            <person name="Han C."/>
            <person name="Goodwin L."/>
            <person name="Pitluck S."/>
            <person name="Liolios K."/>
            <person name="Pagani I."/>
            <person name="Ivanova N."/>
            <person name="Huntemann M."/>
            <person name="Mavromatis K."/>
            <person name="Mikhailova N."/>
            <person name="Pati A."/>
            <person name="Chen A."/>
            <person name="Palaniappan K."/>
            <person name="Land M."/>
            <person name="Brambilla E.M."/>
            <person name="Rohde M."/>
            <person name="Abt B."/>
            <person name="Verbarg S."/>
            <person name="Goker M."/>
            <person name="Bristow J."/>
            <person name="Eisen J.A."/>
            <person name="Markowitz V."/>
            <person name="Hugenholtz P."/>
            <person name="Kyrpides N.C."/>
            <person name="Klenk H.P."/>
            <person name="Woyke T."/>
        </authorList>
    </citation>
    <scope>NUCLEOTIDE SEQUENCE [LARGE SCALE GENOMIC DNA]</scope>
    <source>
        <strain evidence="8">ATCC 35100 / DSM 5205 / JP2</strain>
    </source>
</reference>
<gene>
    <name evidence="7" type="ORF">Thini_2616</name>
</gene>
<keyword evidence="4 5" id="KW-0378">Hydrolase</keyword>
<dbReference type="PANTHER" id="PTHR33317">
    <property type="entry name" value="POLYNUCLEOTIDYL TRANSFERASE, RIBONUCLEASE H-LIKE SUPERFAMILY PROTEIN"/>
    <property type="match status" value="1"/>
</dbReference>
<dbReference type="SUPFAM" id="SSF53098">
    <property type="entry name" value="Ribonuclease H-like"/>
    <property type="match status" value="1"/>
</dbReference>
<dbReference type="InterPro" id="IPR005227">
    <property type="entry name" value="YqgF"/>
</dbReference>
<evidence type="ECO:0000313" key="7">
    <source>
        <dbReference type="EMBL" id="EIJ35156.1"/>
    </source>
</evidence>
<evidence type="ECO:0000259" key="6">
    <source>
        <dbReference type="SMART" id="SM00732"/>
    </source>
</evidence>
<dbReference type="GO" id="GO:0000967">
    <property type="term" value="P:rRNA 5'-end processing"/>
    <property type="evidence" value="ECO:0007669"/>
    <property type="project" value="UniProtKB-UniRule"/>
</dbReference>
<dbReference type="CDD" id="cd16964">
    <property type="entry name" value="YqgF"/>
    <property type="match status" value="1"/>
</dbReference>
<dbReference type="GO" id="GO:0016788">
    <property type="term" value="F:hydrolase activity, acting on ester bonds"/>
    <property type="evidence" value="ECO:0007669"/>
    <property type="project" value="UniProtKB-UniRule"/>
</dbReference>
<organism evidence="7 8">
    <name type="scientific">Thiothrix nivea (strain ATCC 35100 / DSM 5205 / JP2)</name>
    <dbReference type="NCBI Taxonomy" id="870187"/>
    <lineage>
        <taxon>Bacteria</taxon>
        <taxon>Pseudomonadati</taxon>
        <taxon>Pseudomonadota</taxon>
        <taxon>Gammaproteobacteria</taxon>
        <taxon>Thiotrichales</taxon>
        <taxon>Thiotrichaceae</taxon>
        <taxon>Thiothrix</taxon>
    </lineage>
</organism>
<feature type="domain" description="YqgF/RNase H-like" evidence="6">
    <location>
        <begin position="4"/>
        <end position="104"/>
    </location>
</feature>
<dbReference type="Pfam" id="PF03652">
    <property type="entry name" value="RuvX"/>
    <property type="match status" value="1"/>
</dbReference>
<keyword evidence="1 5" id="KW-0963">Cytoplasm</keyword>
<keyword evidence="8" id="KW-1185">Reference proteome</keyword>
<dbReference type="EC" id="3.1.-.-" evidence="5"/>
<dbReference type="InterPro" id="IPR006641">
    <property type="entry name" value="YqgF/RNaseH-like_dom"/>
</dbReference>
<comment type="similarity">
    <text evidence="5">Belongs to the YqgF HJR family.</text>
</comment>
<evidence type="ECO:0000313" key="8">
    <source>
        <dbReference type="Proteomes" id="UP000005317"/>
    </source>
</evidence>
<evidence type="ECO:0000256" key="4">
    <source>
        <dbReference type="ARBA" id="ARBA00022801"/>
    </source>
</evidence>
<evidence type="ECO:0000256" key="1">
    <source>
        <dbReference type="ARBA" id="ARBA00022490"/>
    </source>
</evidence>
<proteinExistence type="inferred from homology"/>
<name>A0A656HI36_THINJ</name>
<accession>A0A656HI36</accession>
<keyword evidence="2 5" id="KW-0690">Ribosome biogenesis</keyword>
<evidence type="ECO:0000256" key="5">
    <source>
        <dbReference type="HAMAP-Rule" id="MF_00651"/>
    </source>
</evidence>
<dbReference type="EMBL" id="JH651384">
    <property type="protein sequence ID" value="EIJ35156.1"/>
    <property type="molecule type" value="Genomic_DNA"/>
</dbReference>
<dbReference type="InterPro" id="IPR012337">
    <property type="entry name" value="RNaseH-like_sf"/>
</dbReference>
<dbReference type="OrthoDB" id="9796140at2"/>
<dbReference type="GO" id="GO:0004518">
    <property type="term" value="F:nuclease activity"/>
    <property type="evidence" value="ECO:0007669"/>
    <property type="project" value="UniProtKB-KW"/>
</dbReference>